<dbReference type="PANTHER" id="PTHR43877">
    <property type="entry name" value="AMINOALKYLPHOSPHONATE N-ACETYLTRANSFERASE-RELATED-RELATED"/>
    <property type="match status" value="1"/>
</dbReference>
<reference evidence="4 5" key="1">
    <citation type="journal article" date="2019" name="Emerg. Microbes Infect.">
        <title>Comprehensive subspecies identification of 175 nontuberculous mycobacteria species based on 7547 genomic profiles.</title>
        <authorList>
            <person name="Matsumoto Y."/>
            <person name="Kinjo T."/>
            <person name="Motooka D."/>
            <person name="Nabeya D."/>
            <person name="Jung N."/>
            <person name="Uechi K."/>
            <person name="Horii T."/>
            <person name="Iida T."/>
            <person name="Fujita J."/>
            <person name="Nakamura S."/>
        </authorList>
    </citation>
    <scope>NUCLEOTIDE SEQUENCE [LARGE SCALE GENOMIC DNA]</scope>
    <source>
        <strain evidence="4 5">JCM 6370</strain>
    </source>
</reference>
<organism evidence="4 5">
    <name type="scientific">Mycolicibacterium pulveris</name>
    <name type="common">Mycobacterium pulveris</name>
    <dbReference type="NCBI Taxonomy" id="36813"/>
    <lineage>
        <taxon>Bacteria</taxon>
        <taxon>Bacillati</taxon>
        <taxon>Actinomycetota</taxon>
        <taxon>Actinomycetes</taxon>
        <taxon>Mycobacteriales</taxon>
        <taxon>Mycobacteriaceae</taxon>
        <taxon>Mycolicibacterium</taxon>
    </lineage>
</organism>
<protein>
    <recommendedName>
        <fullName evidence="3">N-acetyltransferase domain-containing protein</fullName>
    </recommendedName>
</protein>
<evidence type="ECO:0000313" key="5">
    <source>
        <dbReference type="Proteomes" id="UP000467252"/>
    </source>
</evidence>
<dbReference type="Pfam" id="PF00583">
    <property type="entry name" value="Acetyltransf_1"/>
    <property type="match status" value="1"/>
</dbReference>
<dbReference type="InterPro" id="IPR000182">
    <property type="entry name" value="GNAT_dom"/>
</dbReference>
<dbReference type="PANTHER" id="PTHR43877:SF2">
    <property type="entry name" value="AMINOALKYLPHOSPHONATE N-ACETYLTRANSFERASE-RELATED"/>
    <property type="match status" value="1"/>
</dbReference>
<sequence length="178" mass="19838">MNVLRRIPWRIEALSGPDAAAIVEPLFREYLDWILVRFTVDLGAESIDPDGSAERAYFAETQRFLGPRARLLVARFDDELVGVGAFKPTDDERTAEIKRMFVRPSARGSGIARALLNRLLSDARSEGYTRVRLETMSFMTEAHSLYRSVGAREIDPFEGSEAGNVGLAAATTYLELPL</sequence>
<dbReference type="Gene3D" id="3.40.630.30">
    <property type="match status" value="1"/>
</dbReference>
<dbReference type="InterPro" id="IPR050832">
    <property type="entry name" value="Bact_Acetyltransf"/>
</dbReference>
<dbReference type="EMBL" id="AP022599">
    <property type="protein sequence ID" value="BBY82234.1"/>
    <property type="molecule type" value="Genomic_DNA"/>
</dbReference>
<gene>
    <name evidence="4" type="ORF">MPUL_33920</name>
</gene>
<accession>A0A7I7ULA3</accession>
<feature type="domain" description="N-acetyltransferase" evidence="3">
    <location>
        <begin position="25"/>
        <end position="178"/>
    </location>
</feature>
<dbReference type="RefSeq" id="WP_163902153.1">
    <property type="nucleotide sequence ID" value="NZ_AP022599.1"/>
</dbReference>
<evidence type="ECO:0000256" key="2">
    <source>
        <dbReference type="ARBA" id="ARBA00023315"/>
    </source>
</evidence>
<dbReference type="InterPro" id="IPR016181">
    <property type="entry name" value="Acyl_CoA_acyltransferase"/>
</dbReference>
<evidence type="ECO:0000259" key="3">
    <source>
        <dbReference type="PROSITE" id="PS51186"/>
    </source>
</evidence>
<dbReference type="AlphaFoldDB" id="A0A7I7ULA3"/>
<dbReference type="PROSITE" id="PS51186">
    <property type="entry name" value="GNAT"/>
    <property type="match status" value="1"/>
</dbReference>
<evidence type="ECO:0000256" key="1">
    <source>
        <dbReference type="ARBA" id="ARBA00022679"/>
    </source>
</evidence>
<keyword evidence="1" id="KW-0808">Transferase</keyword>
<keyword evidence="5" id="KW-1185">Reference proteome</keyword>
<keyword evidence="2" id="KW-0012">Acyltransferase</keyword>
<proteinExistence type="predicted"/>
<dbReference type="Proteomes" id="UP000467252">
    <property type="component" value="Chromosome"/>
</dbReference>
<name>A0A7I7ULA3_MYCPV</name>
<dbReference type="CDD" id="cd04301">
    <property type="entry name" value="NAT_SF"/>
    <property type="match status" value="1"/>
</dbReference>
<dbReference type="SUPFAM" id="SSF55729">
    <property type="entry name" value="Acyl-CoA N-acyltransferases (Nat)"/>
    <property type="match status" value="1"/>
</dbReference>
<dbReference type="GO" id="GO:0016747">
    <property type="term" value="F:acyltransferase activity, transferring groups other than amino-acyl groups"/>
    <property type="evidence" value="ECO:0007669"/>
    <property type="project" value="InterPro"/>
</dbReference>
<evidence type="ECO:0000313" key="4">
    <source>
        <dbReference type="EMBL" id="BBY82234.1"/>
    </source>
</evidence>